<keyword evidence="1" id="KW-0812">Transmembrane</keyword>
<comment type="caution">
    <text evidence="2">The sequence shown here is derived from an EMBL/GenBank/DDBJ whole genome shotgun (WGS) entry which is preliminary data.</text>
</comment>
<feature type="transmembrane region" description="Helical" evidence="1">
    <location>
        <begin position="9"/>
        <end position="27"/>
    </location>
</feature>
<dbReference type="Proteomes" id="UP000037109">
    <property type="component" value="Unassembled WGS sequence"/>
</dbReference>
<accession>A0A0M0G8B4</accession>
<evidence type="ECO:0000313" key="2">
    <source>
        <dbReference type="EMBL" id="KON86140.1"/>
    </source>
</evidence>
<gene>
    <name evidence="2" type="ORF">AF332_04425</name>
</gene>
<evidence type="ECO:0000313" key="3">
    <source>
        <dbReference type="Proteomes" id="UP000037109"/>
    </source>
</evidence>
<keyword evidence="1" id="KW-0472">Membrane</keyword>
<protein>
    <submittedName>
        <fullName evidence="2">Membrane protein</fullName>
    </submittedName>
</protein>
<name>A0A0M0G8B4_SPOGL</name>
<organism evidence="2 3">
    <name type="scientific">Sporosarcina globispora</name>
    <name type="common">Bacillus globisporus</name>
    <dbReference type="NCBI Taxonomy" id="1459"/>
    <lineage>
        <taxon>Bacteria</taxon>
        <taxon>Bacillati</taxon>
        <taxon>Bacillota</taxon>
        <taxon>Bacilli</taxon>
        <taxon>Bacillales</taxon>
        <taxon>Caryophanaceae</taxon>
        <taxon>Sporosarcina</taxon>
    </lineage>
</organism>
<dbReference type="Pfam" id="PF06612">
    <property type="entry name" value="DUF1146"/>
    <property type="match status" value="1"/>
</dbReference>
<dbReference type="OrthoDB" id="1651016at2"/>
<keyword evidence="1" id="KW-1133">Transmembrane helix</keyword>
<dbReference type="RefSeq" id="WP_053433493.1">
    <property type="nucleotide sequence ID" value="NZ_LGUF01000007.1"/>
</dbReference>
<dbReference type="STRING" id="1459.AF332_04425"/>
<evidence type="ECO:0000256" key="1">
    <source>
        <dbReference type="SAM" id="Phobius"/>
    </source>
</evidence>
<reference evidence="3" key="1">
    <citation type="submission" date="2015-07" db="EMBL/GenBank/DDBJ databases">
        <title>Fjat-10036 dsm4.</title>
        <authorList>
            <person name="Liu B."/>
            <person name="Wang J."/>
            <person name="Zhu Y."/>
            <person name="Liu G."/>
            <person name="Chen Q."/>
            <person name="Chen Z."/>
            <person name="Lan J."/>
            <person name="Che J."/>
            <person name="Ge C."/>
            <person name="Shi H."/>
            <person name="Pan Z."/>
            <person name="Liu X."/>
        </authorList>
    </citation>
    <scope>NUCLEOTIDE SEQUENCE [LARGE SCALE GENOMIC DNA]</scope>
    <source>
        <strain evidence="3">DSM 4</strain>
    </source>
</reference>
<feature type="transmembrane region" description="Helical" evidence="1">
    <location>
        <begin position="47"/>
        <end position="69"/>
    </location>
</feature>
<dbReference type="AlphaFoldDB" id="A0A0M0G8B4"/>
<dbReference type="NCBIfam" id="TIGR02327">
    <property type="entry name" value="int_mem_ywzB"/>
    <property type="match status" value="1"/>
</dbReference>
<dbReference type="InterPro" id="IPR009526">
    <property type="entry name" value="DUF1146"/>
</dbReference>
<proteinExistence type="predicted"/>
<sequence>MISGFGQQALISIMSHLVFIALAWWALQALRFETLLRANHVFQARVLYVLLSIVIGSIVSNFFLDYLLWSQQLPLILQNITFFK</sequence>
<keyword evidence="3" id="KW-1185">Reference proteome</keyword>
<dbReference type="EMBL" id="LGUF01000007">
    <property type="protein sequence ID" value="KON86140.1"/>
    <property type="molecule type" value="Genomic_DNA"/>
</dbReference>
<dbReference type="PATRIC" id="fig|1459.3.peg.917"/>